<keyword evidence="4" id="KW-0812">Transmembrane</keyword>
<dbReference type="InterPro" id="IPR000008">
    <property type="entry name" value="C2_dom"/>
</dbReference>
<dbReference type="Pfam" id="PF00168">
    <property type="entry name" value="C2"/>
    <property type="match status" value="2"/>
</dbReference>
<feature type="domain" description="C2" evidence="5">
    <location>
        <begin position="224"/>
        <end position="339"/>
    </location>
</feature>
<reference evidence="6 7" key="1">
    <citation type="submission" date="2020-04" db="EMBL/GenBank/DDBJ databases">
        <authorList>
            <person name="Wallbank WR R."/>
            <person name="Pardo Diaz C."/>
            <person name="Kozak K."/>
            <person name="Martin S."/>
            <person name="Jiggins C."/>
            <person name="Moest M."/>
            <person name="Warren A I."/>
            <person name="Byers J.R.P. K."/>
            <person name="Montejo-Kovacevich G."/>
            <person name="Yen C E."/>
        </authorList>
    </citation>
    <scope>NUCLEOTIDE SEQUENCE [LARGE SCALE GENOMIC DNA]</scope>
</reference>
<dbReference type="OrthoDB" id="4080456at2759"/>
<protein>
    <recommendedName>
        <fullName evidence="5">C2 domain-containing protein</fullName>
    </recommendedName>
</protein>
<accession>A0A8S0ZTM7</accession>
<dbReference type="InterPro" id="IPR035892">
    <property type="entry name" value="C2_domain_sf"/>
</dbReference>
<keyword evidence="4" id="KW-1133">Transmembrane helix</keyword>
<dbReference type="GO" id="GO:0046928">
    <property type="term" value="P:regulation of neurotransmitter secretion"/>
    <property type="evidence" value="ECO:0007669"/>
    <property type="project" value="TreeGrafter"/>
</dbReference>
<keyword evidence="4" id="KW-0472">Membrane</keyword>
<keyword evidence="1" id="KW-0479">Metal-binding</keyword>
<dbReference type="PANTHER" id="PTHR45911:SF4">
    <property type="entry name" value="MULTIPLE C2 AND TRANSMEMBRANE DOMAIN-CONTAINING PROTEIN"/>
    <property type="match status" value="1"/>
</dbReference>
<feature type="transmembrane region" description="Helical" evidence="4">
    <location>
        <begin position="526"/>
        <end position="545"/>
    </location>
</feature>
<feature type="region of interest" description="Disordered" evidence="3">
    <location>
        <begin position="50"/>
        <end position="86"/>
    </location>
</feature>
<evidence type="ECO:0000313" key="6">
    <source>
        <dbReference type="EMBL" id="CAB3237285.1"/>
    </source>
</evidence>
<evidence type="ECO:0000256" key="2">
    <source>
        <dbReference type="ARBA" id="ARBA00022837"/>
    </source>
</evidence>
<gene>
    <name evidence="6" type="ORF">APLA_LOCUS7797</name>
</gene>
<dbReference type="PANTHER" id="PTHR45911">
    <property type="entry name" value="C2 DOMAIN-CONTAINING PROTEIN"/>
    <property type="match status" value="1"/>
</dbReference>
<name>A0A8S0ZTM7_ARCPL</name>
<dbReference type="SUPFAM" id="SSF49562">
    <property type="entry name" value="C2 domain (Calcium/lipid-binding domain, CaLB)"/>
    <property type="match status" value="2"/>
</dbReference>
<dbReference type="Gene3D" id="2.60.40.150">
    <property type="entry name" value="C2 domain"/>
    <property type="match status" value="2"/>
</dbReference>
<dbReference type="AlphaFoldDB" id="A0A8S0ZTM7"/>
<feature type="region of interest" description="Disordered" evidence="3">
    <location>
        <begin position="597"/>
        <end position="617"/>
    </location>
</feature>
<sequence length="617" mass="70982">MEVNKDSSTQNPENSAVLLRNIIPFSWRPSCIVNTANDIMRNIHGSNPVLESKPTVNNKNAPEVPLVPPAVGPSNNEKLNRRESTKSIKDKTQRNIIVNIVLVEAKGLPDVPDDGLSHGVYCKFRLGSHTCKSKSVLTTRYPQWKERFKLNGDSDQLLHISLWDKGKHKNFMGSCVLDLSNLEKERTHDIWQQLDENYGSLHLSITICILKQLESTSNPEYKVDDLRSKFAFYNVSTDLNLVGQLHVRVYGARGLKGKPSAYCTLELENEKIHTPKASYSAEPVWDKSYVFNIYDVTSTLEVKVLDSSINSLLNDFLGRVTIPLLRIKDGEMRWYALKDNNKRKGARGNCPRVRLELSLVWNPVTASLKLFRPKQVKYIAKEPKFDLALVYKNVKFIRDTFEFLYVINEYFKHLFEWEDREFSAAALIIWLIFWYYFEPWMGPLLTLALFPVVYIYDQEKCWDFTKTLATEEVVDMGTIDDLQNGDTITDKVKGLPEMTLTITHGIEYMVSVAERLYNLAAFKVPFLSFLAMVLLIFGSVILYILPFKYLMISLGLYKFFRKRINPQRVLNNDLLDFISRIPDHKMLKDWKELSVPEPQQPRISGSFGIKPTIPNAS</sequence>
<proteinExistence type="predicted"/>
<dbReference type="GO" id="GO:0030672">
    <property type="term" value="C:synaptic vesicle membrane"/>
    <property type="evidence" value="ECO:0007669"/>
    <property type="project" value="TreeGrafter"/>
</dbReference>
<dbReference type="SMART" id="SM00239">
    <property type="entry name" value="C2"/>
    <property type="match status" value="2"/>
</dbReference>
<evidence type="ECO:0000256" key="4">
    <source>
        <dbReference type="SAM" id="Phobius"/>
    </source>
</evidence>
<keyword evidence="2" id="KW-0106">Calcium</keyword>
<dbReference type="PROSITE" id="PS50004">
    <property type="entry name" value="C2"/>
    <property type="match status" value="2"/>
</dbReference>
<evidence type="ECO:0000256" key="1">
    <source>
        <dbReference type="ARBA" id="ARBA00022723"/>
    </source>
</evidence>
<feature type="domain" description="C2" evidence="5">
    <location>
        <begin position="78"/>
        <end position="192"/>
    </location>
</feature>
<evidence type="ECO:0000256" key="3">
    <source>
        <dbReference type="SAM" id="MobiDB-lite"/>
    </source>
</evidence>
<comment type="caution">
    <text evidence="6">The sequence shown here is derived from an EMBL/GenBank/DDBJ whole genome shotgun (WGS) entry which is preliminary data.</text>
</comment>
<dbReference type="GO" id="GO:0005509">
    <property type="term" value="F:calcium ion binding"/>
    <property type="evidence" value="ECO:0007669"/>
    <property type="project" value="TreeGrafter"/>
</dbReference>
<dbReference type="EMBL" id="CADEBD010000303">
    <property type="protein sequence ID" value="CAB3237285.1"/>
    <property type="molecule type" value="Genomic_DNA"/>
</dbReference>
<evidence type="ECO:0000313" key="7">
    <source>
        <dbReference type="Proteomes" id="UP000494256"/>
    </source>
</evidence>
<evidence type="ECO:0000259" key="5">
    <source>
        <dbReference type="PROSITE" id="PS50004"/>
    </source>
</evidence>
<dbReference type="Proteomes" id="UP000494256">
    <property type="component" value="Unassembled WGS sequence"/>
</dbReference>
<organism evidence="6 7">
    <name type="scientific">Arctia plantaginis</name>
    <name type="common">Wood tiger moth</name>
    <name type="synonym">Phalaena plantaginis</name>
    <dbReference type="NCBI Taxonomy" id="874455"/>
    <lineage>
        <taxon>Eukaryota</taxon>
        <taxon>Metazoa</taxon>
        <taxon>Ecdysozoa</taxon>
        <taxon>Arthropoda</taxon>
        <taxon>Hexapoda</taxon>
        <taxon>Insecta</taxon>
        <taxon>Pterygota</taxon>
        <taxon>Neoptera</taxon>
        <taxon>Endopterygota</taxon>
        <taxon>Lepidoptera</taxon>
        <taxon>Glossata</taxon>
        <taxon>Ditrysia</taxon>
        <taxon>Noctuoidea</taxon>
        <taxon>Erebidae</taxon>
        <taxon>Arctiinae</taxon>
        <taxon>Arctia</taxon>
    </lineage>
</organism>